<gene>
    <name evidence="1" type="ORF">BES34_008655</name>
</gene>
<proteinExistence type="predicted"/>
<keyword evidence="2" id="KW-1185">Reference proteome</keyword>
<comment type="caution">
    <text evidence="1">The sequence shown here is derived from an EMBL/GenBank/DDBJ whole genome shotgun (WGS) entry which is preliminary data.</text>
</comment>
<dbReference type="Proteomes" id="UP000094669">
    <property type="component" value="Unassembled WGS sequence"/>
</dbReference>
<accession>A0ABX4YJJ2</accession>
<evidence type="ECO:0000313" key="1">
    <source>
        <dbReference type="EMBL" id="PNV75319.1"/>
    </source>
</evidence>
<reference evidence="1" key="1">
    <citation type="submission" date="2018-01" db="EMBL/GenBank/DDBJ databases">
        <title>Genomic characterization of Leptospira inadai serogroup Lyme isolated from captured rat in Brazil and comparative analysis with human reference strain.</title>
        <authorList>
            <person name="Moreno L.Z."/>
            <person name="Loureiro A.P."/>
            <person name="Miraglia F."/>
            <person name="Kremer F.S."/>
            <person name="Eslabao M.R."/>
            <person name="Dellagostin O.A."/>
            <person name="Lilenbaum W."/>
            <person name="Moreno A.M."/>
        </authorList>
    </citation>
    <scope>NUCLEOTIDE SEQUENCE [LARGE SCALE GENOMIC DNA]</scope>
    <source>
        <strain evidence="1">M34/99</strain>
    </source>
</reference>
<evidence type="ECO:0000313" key="2">
    <source>
        <dbReference type="Proteomes" id="UP000094669"/>
    </source>
</evidence>
<protein>
    <recommendedName>
        <fullName evidence="3">Lipoprotein</fullName>
    </recommendedName>
</protein>
<evidence type="ECO:0008006" key="3">
    <source>
        <dbReference type="Google" id="ProtNLM"/>
    </source>
</evidence>
<name>A0ABX4YJJ2_9LEPT</name>
<dbReference type="EMBL" id="MCRM02000007">
    <property type="protein sequence ID" value="PNV75319.1"/>
    <property type="molecule type" value="Genomic_DNA"/>
</dbReference>
<organism evidence="1 2">
    <name type="scientific">Leptospira inadai serovar Lyme</name>
    <dbReference type="NCBI Taxonomy" id="293084"/>
    <lineage>
        <taxon>Bacteria</taxon>
        <taxon>Pseudomonadati</taxon>
        <taxon>Spirochaetota</taxon>
        <taxon>Spirochaetia</taxon>
        <taxon>Leptospirales</taxon>
        <taxon>Leptospiraceae</taxon>
        <taxon>Leptospira</taxon>
    </lineage>
</organism>
<sequence length="160" mass="18727">MAIFFPVLLSSKEVVPRFTLEDQNGKKFSSDAVNGRTFFFLGCGFHDIVICRKHGRKIYWKMQTMLSDDDTVEFFAYLNLRFAPKQVFEYISSQKEKDYESLLLDKNGFLSEGLQDGKSFLRIYSRNGLLIHKEYFATVDDSTVSRLFEFVKKDRLKGRK</sequence>